<evidence type="ECO:0000313" key="3">
    <source>
        <dbReference type="Proteomes" id="UP000001973"/>
    </source>
</evidence>
<feature type="region of interest" description="Disordered" evidence="1">
    <location>
        <begin position="1"/>
        <end position="22"/>
    </location>
</feature>
<dbReference type="PIR" id="T35466">
    <property type="entry name" value="T35466"/>
</dbReference>
<reference evidence="2 3" key="1">
    <citation type="journal article" date="1996" name="Mol. Microbiol.">
        <title>A set of ordered cosmids and a detailed genetic and physical map for the 8 Mb Streptomyces coelicolor A3(2) chromosome.</title>
        <authorList>
            <person name="Redenbach M."/>
            <person name="Kieser H.M."/>
            <person name="Denapaite D."/>
            <person name="Eichner A."/>
            <person name="Cullum J."/>
            <person name="Kinashi H."/>
            <person name="Hopwood D.A."/>
        </authorList>
    </citation>
    <scope>NUCLEOTIDE SEQUENCE [LARGE SCALE GENOMIC DNA]</scope>
    <source>
        <strain evidence="3">ATCC BAA-471 / A3(2) / M145</strain>
    </source>
</reference>
<dbReference type="OrthoDB" id="9992294at2"/>
<dbReference type="PaxDb" id="100226-SCO5632"/>
<proteinExistence type="predicted"/>
<dbReference type="InParanoid" id="O86767"/>
<protein>
    <submittedName>
        <fullName evidence="2">Uncharacterized protein</fullName>
    </submittedName>
</protein>
<evidence type="ECO:0000256" key="1">
    <source>
        <dbReference type="SAM" id="MobiDB-lite"/>
    </source>
</evidence>
<name>O86767_STRCO</name>
<organism evidence="2 3">
    <name type="scientific">Streptomyces coelicolor (strain ATCC BAA-471 / A3(2) / M145)</name>
    <dbReference type="NCBI Taxonomy" id="100226"/>
    <lineage>
        <taxon>Bacteria</taxon>
        <taxon>Bacillati</taxon>
        <taxon>Actinomycetota</taxon>
        <taxon>Actinomycetes</taxon>
        <taxon>Kitasatosporales</taxon>
        <taxon>Streptomycetaceae</taxon>
        <taxon>Streptomyces</taxon>
        <taxon>Streptomyces albidoflavus group</taxon>
    </lineage>
</organism>
<dbReference type="eggNOG" id="ENOG503142W">
    <property type="taxonomic scope" value="Bacteria"/>
</dbReference>
<evidence type="ECO:0000313" key="2">
    <source>
        <dbReference type="EMBL" id="CAA19920.1"/>
    </source>
</evidence>
<dbReference type="EMBL" id="AL645882">
    <property type="protein sequence ID" value="CAA19920.1"/>
    <property type="molecule type" value="Genomic_DNA"/>
</dbReference>
<dbReference type="AlphaFoldDB" id="O86767"/>
<reference evidence="2 3" key="2">
    <citation type="journal article" date="2002" name="Nature">
        <title>Complete genome sequence of the model actinomycete Streptomyces coelicolor A3(2).</title>
        <authorList>
            <person name="Bentley S.D."/>
            <person name="Chater K.F."/>
            <person name="Cerdeno-Tarraga A.M."/>
            <person name="Challis G.L."/>
            <person name="Thomson N.R."/>
            <person name="James K.D."/>
            <person name="Harris D.E."/>
            <person name="Quail M.A."/>
            <person name="Kieser H."/>
            <person name="Harper D."/>
            <person name="Bateman A."/>
            <person name="Brown S."/>
            <person name="Chandra G."/>
            <person name="Chen C.W."/>
            <person name="Collins M."/>
            <person name="Cronin A."/>
            <person name="Fraser A."/>
            <person name="Goble A."/>
            <person name="Hidalgo J."/>
            <person name="Hornsby T."/>
            <person name="Howarth S."/>
            <person name="Huang C.H."/>
            <person name="Kieser T."/>
            <person name="Larke L."/>
            <person name="Murphy L."/>
            <person name="Oliver K."/>
            <person name="O'Neil S."/>
            <person name="Rabbinowitsch E."/>
            <person name="Rajandream M.A."/>
            <person name="Rutherford K."/>
            <person name="Rutter S."/>
            <person name="Seeger K."/>
            <person name="Saunders D."/>
            <person name="Sharp S."/>
            <person name="Squares R."/>
            <person name="Squares S."/>
            <person name="Taylor K."/>
            <person name="Warren T."/>
            <person name="Wietzorrek A."/>
            <person name="Woodward J."/>
            <person name="Barrell B.G."/>
            <person name="Parkhill J."/>
            <person name="Hopwood D.A."/>
        </authorList>
    </citation>
    <scope>NUCLEOTIDE SEQUENCE [LARGE SCALE GENOMIC DNA]</scope>
    <source>
        <strain evidence="3">ATCC BAA-471 / A3(2) / M145</strain>
    </source>
</reference>
<dbReference type="Proteomes" id="UP000001973">
    <property type="component" value="Chromosome"/>
</dbReference>
<dbReference type="HOGENOM" id="CLU_2588102_0_0_11"/>
<sequence>MRPSTPDNGGNAAPSGDEEPTGAAYIKITTVPNGPSVMASVPEKEATRMLETGEFAVGIGGTVIGPYAMARHCPADHVTF</sequence>
<keyword evidence="3" id="KW-1185">Reference proteome</keyword>
<dbReference type="RefSeq" id="WP_011030350.1">
    <property type="nucleotide sequence ID" value="NC_003888.3"/>
</dbReference>
<dbReference type="EMBL" id="AL939124">
    <property type="protein sequence ID" value="CAA19920.1"/>
    <property type="molecule type" value="Genomic_DNA"/>
</dbReference>
<accession>O86767</accession>
<dbReference type="KEGG" id="sco:SCO5632"/>
<gene>
    <name evidence="2" type="ordered locus">SCO5632</name>
    <name evidence="2" type="ORF">SC6A9.35</name>
</gene>